<accession>A0A7X3IEL4</accession>
<keyword evidence="1" id="KW-0812">Transmembrane</keyword>
<name>A0A7X3IEL4_9BACL</name>
<proteinExistence type="predicted"/>
<dbReference type="EMBL" id="WUBI01000001">
    <property type="protein sequence ID" value="MWV42489.1"/>
    <property type="molecule type" value="Genomic_DNA"/>
</dbReference>
<keyword evidence="5" id="KW-1185">Reference proteome</keyword>
<comment type="caution">
    <text evidence="4">The sequence shown here is derived from an EMBL/GenBank/DDBJ whole genome shotgun (WGS) entry which is preliminary data.</text>
</comment>
<protein>
    <submittedName>
        <fullName evidence="4">DUF4179 domain-containing protein</fullName>
    </submittedName>
</protein>
<dbReference type="RefSeq" id="WP_160496085.1">
    <property type="nucleotide sequence ID" value="NZ_WUBI01000001.1"/>
</dbReference>
<reference evidence="4 5" key="1">
    <citation type="submission" date="2019-12" db="EMBL/GenBank/DDBJ databases">
        <title>Paenibacillus sp. nov., an endophytic bacterium isolated from the stem of Dendrobium.</title>
        <authorList>
            <person name="Zhao R."/>
        </authorList>
    </citation>
    <scope>NUCLEOTIDE SEQUENCE [LARGE SCALE GENOMIC DNA]</scope>
    <source>
        <strain evidence="4 5">HJL G12</strain>
    </source>
</reference>
<evidence type="ECO:0000256" key="1">
    <source>
        <dbReference type="SAM" id="Phobius"/>
    </source>
</evidence>
<feature type="domain" description="DUF5643" evidence="3">
    <location>
        <begin position="245"/>
        <end position="349"/>
    </location>
</feature>
<keyword evidence="1" id="KW-1133">Transmembrane helix</keyword>
<feature type="transmembrane region" description="Helical" evidence="1">
    <location>
        <begin position="55"/>
        <end position="75"/>
    </location>
</feature>
<dbReference type="AlphaFoldDB" id="A0A7X3IEL4"/>
<dbReference type="InterPro" id="IPR025436">
    <property type="entry name" value="DUF4179"/>
</dbReference>
<keyword evidence="1" id="KW-0472">Membrane</keyword>
<evidence type="ECO:0000259" key="2">
    <source>
        <dbReference type="Pfam" id="PF13786"/>
    </source>
</evidence>
<evidence type="ECO:0000259" key="3">
    <source>
        <dbReference type="Pfam" id="PF18705"/>
    </source>
</evidence>
<dbReference type="Pfam" id="PF13786">
    <property type="entry name" value="DUF4179"/>
    <property type="match status" value="1"/>
</dbReference>
<sequence length="367" mass="39666">MDKFKEIEKEMRSGGEANAEIPSLVRARLDETYTALAQQPRNVVRINASRRLRKLTLATAAAAVIGLGVFGSAFVSPAMAEALKNMPLVGSLFSAIETDIGLRTAGSLGLTNQVNNAAAYEDVKLEVSESVYDGTRAAFLIHVTAPNVENGIYNNGRKEMKLSSAIENVFFTVDGEAQDEGLNFGSAGEASPNTLVFEHVMKPGEAPDSFNGAVTIKMDGIDHEFIVEIPFRKAAVQAIEAKPDTRASAGDLTFEVSDVSVTPITARLKTAVTLAGAETLTWDEEKRLTRIGIAVYDDQGRRLPALNGKGKIDGNRLVFDRRYATTSGTSTFLTVKPFLIRDDFAEEVEEGQFLKGLETRIELSPAS</sequence>
<dbReference type="InterPro" id="IPR040680">
    <property type="entry name" value="DUF5643"/>
</dbReference>
<dbReference type="Proteomes" id="UP000460318">
    <property type="component" value="Unassembled WGS sequence"/>
</dbReference>
<organism evidence="4 5">
    <name type="scientific">Paenibacillus dendrobii</name>
    <dbReference type="NCBI Taxonomy" id="2691084"/>
    <lineage>
        <taxon>Bacteria</taxon>
        <taxon>Bacillati</taxon>
        <taxon>Bacillota</taxon>
        <taxon>Bacilli</taxon>
        <taxon>Bacillales</taxon>
        <taxon>Paenibacillaceae</taxon>
        <taxon>Paenibacillus</taxon>
    </lineage>
</organism>
<evidence type="ECO:0000313" key="5">
    <source>
        <dbReference type="Proteomes" id="UP000460318"/>
    </source>
</evidence>
<dbReference type="Gene3D" id="2.60.40.1630">
    <property type="entry name" value="bacillus anthracis domain"/>
    <property type="match status" value="1"/>
</dbReference>
<evidence type="ECO:0000313" key="4">
    <source>
        <dbReference type="EMBL" id="MWV42489.1"/>
    </source>
</evidence>
<feature type="domain" description="DUF4179" evidence="2">
    <location>
        <begin position="51"/>
        <end position="141"/>
    </location>
</feature>
<gene>
    <name evidence="4" type="ORF">GRF59_02485</name>
</gene>
<dbReference type="Pfam" id="PF18705">
    <property type="entry name" value="DUF5643"/>
    <property type="match status" value="1"/>
</dbReference>